<evidence type="ECO:0000259" key="5">
    <source>
        <dbReference type="PROSITE" id="PS51294"/>
    </source>
</evidence>
<gene>
    <name evidence="6" type="primary">g8918</name>
    <name evidence="6" type="ORF">VP750_LOCUS8007</name>
</gene>
<dbReference type="InterPro" id="IPR006447">
    <property type="entry name" value="Myb_dom_plants"/>
</dbReference>
<evidence type="ECO:0000313" key="7">
    <source>
        <dbReference type="Proteomes" id="UP001497392"/>
    </source>
</evidence>
<dbReference type="PANTHER" id="PTHR31442:SF29">
    <property type="entry name" value="HOMEODOMAIN-LIKE SUPERFAMILY PROTEIN"/>
    <property type="match status" value="1"/>
</dbReference>
<evidence type="ECO:0000256" key="4">
    <source>
        <dbReference type="SAM" id="MobiDB-lite"/>
    </source>
</evidence>
<keyword evidence="1" id="KW-0805">Transcription regulation</keyword>
<name>A0ABP1G1L3_9CHLO</name>
<dbReference type="Proteomes" id="UP001497392">
    <property type="component" value="Unassembled WGS sequence"/>
</dbReference>
<dbReference type="Gene3D" id="1.10.10.60">
    <property type="entry name" value="Homeodomain-like"/>
    <property type="match status" value="1"/>
</dbReference>
<sequence>MDWEGSVEVSACNEILDQKAEEAGSTPDSPPPKKQRHVWTLEAHQDFMRIVEGLGDRAVPTRILELMQVDGLTREHVASHLQKHRMRGKQQPREEEQKQVPAQVSHGMGVDSLDGMLRSLGKIGLQAMLGASGLVKQSSIVSGADSLACAEQPETWKALADPDSDSSRLFSFLPSERQPLQSPSCEDRVHLRGKGSQADAIAVLGGNDSTGDNAEGQSMGDLLHSFYDSEVL</sequence>
<dbReference type="InterPro" id="IPR044841">
    <property type="entry name" value="LUX/BOA-like"/>
</dbReference>
<accession>A0ABP1G1L3</accession>
<evidence type="ECO:0000313" key="6">
    <source>
        <dbReference type="EMBL" id="CAL5226101.1"/>
    </source>
</evidence>
<dbReference type="EMBL" id="CAXHTA020000015">
    <property type="protein sequence ID" value="CAL5226101.1"/>
    <property type="molecule type" value="Genomic_DNA"/>
</dbReference>
<keyword evidence="2" id="KW-0804">Transcription</keyword>
<protein>
    <submittedName>
        <fullName evidence="6">G8918 protein</fullName>
    </submittedName>
</protein>
<dbReference type="NCBIfam" id="TIGR01557">
    <property type="entry name" value="myb_SHAQKYF"/>
    <property type="match status" value="1"/>
</dbReference>
<dbReference type="PROSITE" id="PS51294">
    <property type="entry name" value="HTH_MYB"/>
    <property type="match status" value="1"/>
</dbReference>
<keyword evidence="7" id="KW-1185">Reference proteome</keyword>
<evidence type="ECO:0000256" key="3">
    <source>
        <dbReference type="ARBA" id="ARBA00023242"/>
    </source>
</evidence>
<reference evidence="6 7" key="1">
    <citation type="submission" date="2024-06" db="EMBL/GenBank/DDBJ databases">
        <authorList>
            <person name="Kraege A."/>
            <person name="Thomma B."/>
        </authorList>
    </citation>
    <scope>NUCLEOTIDE SEQUENCE [LARGE SCALE GENOMIC DNA]</scope>
</reference>
<proteinExistence type="predicted"/>
<feature type="domain" description="HTH myb-type" evidence="5">
    <location>
        <begin position="32"/>
        <end position="89"/>
    </location>
</feature>
<evidence type="ECO:0000256" key="2">
    <source>
        <dbReference type="ARBA" id="ARBA00023163"/>
    </source>
</evidence>
<feature type="region of interest" description="Disordered" evidence="4">
    <location>
        <begin position="82"/>
        <end position="103"/>
    </location>
</feature>
<dbReference type="InterPro" id="IPR009057">
    <property type="entry name" value="Homeodomain-like_sf"/>
</dbReference>
<comment type="caution">
    <text evidence="6">The sequence shown here is derived from an EMBL/GenBank/DDBJ whole genome shotgun (WGS) entry which is preliminary data.</text>
</comment>
<dbReference type="SUPFAM" id="SSF46689">
    <property type="entry name" value="Homeodomain-like"/>
    <property type="match status" value="1"/>
</dbReference>
<keyword evidence="3" id="KW-0539">Nucleus</keyword>
<evidence type="ECO:0000256" key="1">
    <source>
        <dbReference type="ARBA" id="ARBA00023015"/>
    </source>
</evidence>
<dbReference type="PANTHER" id="PTHR31442">
    <property type="entry name" value="HOMEODOMAIN-LIKE SUPERFAMILY PROTEIN-RELATED"/>
    <property type="match status" value="1"/>
</dbReference>
<dbReference type="InterPro" id="IPR017930">
    <property type="entry name" value="Myb_dom"/>
</dbReference>
<feature type="region of interest" description="Disordered" evidence="4">
    <location>
        <begin position="16"/>
        <end position="36"/>
    </location>
</feature>
<organism evidence="6 7">
    <name type="scientific">Coccomyxa viridis</name>
    <dbReference type="NCBI Taxonomy" id="1274662"/>
    <lineage>
        <taxon>Eukaryota</taxon>
        <taxon>Viridiplantae</taxon>
        <taxon>Chlorophyta</taxon>
        <taxon>core chlorophytes</taxon>
        <taxon>Trebouxiophyceae</taxon>
        <taxon>Trebouxiophyceae incertae sedis</taxon>
        <taxon>Coccomyxaceae</taxon>
        <taxon>Coccomyxa</taxon>
    </lineage>
</organism>